<accession>A0AAP6XLD2</accession>
<dbReference type="EMBL" id="JAAUVV010000015">
    <property type="protein sequence ID" value="NJJ04331.1"/>
    <property type="molecule type" value="Genomic_DNA"/>
</dbReference>
<keyword evidence="1" id="KW-0812">Transmembrane</keyword>
<evidence type="ECO:0000313" key="3">
    <source>
        <dbReference type="EMBL" id="NJJ04331.1"/>
    </source>
</evidence>
<comment type="caution">
    <text evidence="3">The sequence shown here is derived from an EMBL/GenBank/DDBJ whole genome shotgun (WGS) entry which is preliminary data.</text>
</comment>
<name>A0AAP6XLD2_9CORY</name>
<feature type="transmembrane region" description="Helical" evidence="1">
    <location>
        <begin position="42"/>
        <end position="63"/>
    </location>
</feature>
<keyword evidence="3" id="KW-0645">Protease</keyword>
<feature type="transmembrane region" description="Helical" evidence="1">
    <location>
        <begin position="274"/>
        <end position="291"/>
    </location>
</feature>
<keyword evidence="1" id="KW-1133">Transmembrane helix</keyword>
<sequence length="296" mass="31804">MNDSLSPAYHLLGRAYRRPATPPNTDNPTPPRPAWWRPLIELVIALVLLITLTSAAIGLFYLYEKIAHPEVSAFAEYSFLGHPYLAAATFIGWVAMIPAGFIAARVTGRDPRALWSRELRFRWRNFGLALLPALLFLGAEGVYAVAISDRSQATFTPMNLAALAVIVAMAPLQSLSEELFFRGSLVQITGQWFSSAVIAYLLPLLFFLSGHHYGWQGMVSVTVFALCAIFLTHTTGGIEAAAAVHAVGNTFAYAPDAFGVDGVDLAVSSSSDLAISVVATVAATAGAYLLIKRSTA</sequence>
<feature type="domain" description="CAAX prenyl protease 2/Lysostaphin resistance protein A-like" evidence="2">
    <location>
        <begin position="162"/>
        <end position="250"/>
    </location>
</feature>
<protein>
    <submittedName>
        <fullName evidence="3">CPBP family intramembrane metalloprotease</fullName>
    </submittedName>
</protein>
<feature type="transmembrane region" description="Helical" evidence="1">
    <location>
        <begin position="83"/>
        <end position="104"/>
    </location>
</feature>
<keyword evidence="3" id="KW-0378">Hydrolase</keyword>
<keyword evidence="1" id="KW-0472">Membrane</keyword>
<evidence type="ECO:0000259" key="2">
    <source>
        <dbReference type="Pfam" id="PF02517"/>
    </source>
</evidence>
<feature type="transmembrane region" description="Helical" evidence="1">
    <location>
        <begin position="125"/>
        <end position="147"/>
    </location>
</feature>
<evidence type="ECO:0000313" key="4">
    <source>
        <dbReference type="Proteomes" id="UP000591626"/>
    </source>
</evidence>
<evidence type="ECO:0000256" key="1">
    <source>
        <dbReference type="SAM" id="Phobius"/>
    </source>
</evidence>
<dbReference type="Proteomes" id="UP000591626">
    <property type="component" value="Unassembled WGS sequence"/>
</dbReference>
<dbReference type="Pfam" id="PF02517">
    <property type="entry name" value="Rce1-like"/>
    <property type="match status" value="1"/>
</dbReference>
<gene>
    <name evidence="3" type="ORF">HC138_08225</name>
</gene>
<dbReference type="AlphaFoldDB" id="A0AAP6XLD2"/>
<feature type="transmembrane region" description="Helical" evidence="1">
    <location>
        <begin position="184"/>
        <end position="207"/>
    </location>
</feature>
<dbReference type="InterPro" id="IPR003675">
    <property type="entry name" value="Rce1/LyrA-like_dom"/>
</dbReference>
<dbReference type="GO" id="GO:0004175">
    <property type="term" value="F:endopeptidase activity"/>
    <property type="evidence" value="ECO:0007669"/>
    <property type="project" value="UniProtKB-ARBA"/>
</dbReference>
<keyword evidence="3" id="KW-0482">Metalloprotease</keyword>
<reference evidence="3 4" key="1">
    <citation type="submission" date="2020-03" db="EMBL/GenBank/DDBJ databases">
        <title>Draft genome sequences of bacterial isolates from the female urobiome.</title>
        <authorList>
            <person name="Miller-Ensminger T."/>
            <person name="Wolfe A.J."/>
            <person name="Putonti C."/>
        </authorList>
    </citation>
    <scope>NUCLEOTIDE SEQUENCE [LARGE SCALE GENOMIC DNA]</scope>
    <source>
        <strain evidence="3 4">UMB8490</strain>
    </source>
</reference>
<organism evidence="3 4">
    <name type="scientific">Corynebacterium coyleae</name>
    <dbReference type="NCBI Taxonomy" id="53374"/>
    <lineage>
        <taxon>Bacteria</taxon>
        <taxon>Bacillati</taxon>
        <taxon>Actinomycetota</taxon>
        <taxon>Actinomycetes</taxon>
        <taxon>Mycobacteriales</taxon>
        <taxon>Corynebacteriaceae</taxon>
        <taxon>Corynebacterium</taxon>
    </lineage>
</organism>
<dbReference type="RefSeq" id="WP_167616871.1">
    <property type="nucleotide sequence ID" value="NZ_CP083648.1"/>
</dbReference>
<dbReference type="GO" id="GO:0080120">
    <property type="term" value="P:CAAX-box protein maturation"/>
    <property type="evidence" value="ECO:0007669"/>
    <property type="project" value="UniProtKB-ARBA"/>
</dbReference>
<proteinExistence type="predicted"/>
<dbReference type="GO" id="GO:0008237">
    <property type="term" value="F:metallopeptidase activity"/>
    <property type="evidence" value="ECO:0007669"/>
    <property type="project" value="UniProtKB-KW"/>
</dbReference>